<reference evidence="1" key="1">
    <citation type="submission" date="2023-06" db="EMBL/GenBank/DDBJ databases">
        <title>Deciphering the underlying mechanisms mediating the transmission of blaNDM gene from human to animals in China.</title>
        <authorList>
            <person name="Chen K."/>
            <person name="Chen S."/>
        </authorList>
    </citation>
    <scope>NUCLEOTIDE SEQUENCE</scope>
    <source>
        <strain evidence="1">1199</strain>
    </source>
</reference>
<organism evidence="1 2">
    <name type="scientific">Escherichia coli</name>
    <dbReference type="NCBI Taxonomy" id="562"/>
    <lineage>
        <taxon>Bacteria</taxon>
        <taxon>Pseudomonadati</taxon>
        <taxon>Pseudomonadota</taxon>
        <taxon>Gammaproteobacteria</taxon>
        <taxon>Enterobacterales</taxon>
        <taxon>Enterobacteriaceae</taxon>
        <taxon>Escherichia</taxon>
    </lineage>
</organism>
<dbReference type="AlphaFoldDB" id="A0AAP3A8M6"/>
<evidence type="ECO:0000313" key="1">
    <source>
        <dbReference type="EMBL" id="MCV5625785.1"/>
    </source>
</evidence>
<sequence length="40" mass="4696">VATTHEDLKNALRPAMQITKHYKERVKVEYHNGSHDEVHL</sequence>
<name>A0AAP3A8M6_ECOLX</name>
<feature type="non-terminal residue" evidence="1">
    <location>
        <position position="1"/>
    </location>
</feature>
<gene>
    <name evidence="1" type="ORF">OFN31_29540</name>
</gene>
<proteinExistence type="predicted"/>
<protein>
    <submittedName>
        <fullName evidence="1">ABC transporter</fullName>
    </submittedName>
</protein>
<accession>A0AAP3A8M6</accession>
<dbReference type="EMBL" id="JAOVKC010000818">
    <property type="protein sequence ID" value="MCV5625785.1"/>
    <property type="molecule type" value="Genomic_DNA"/>
</dbReference>
<comment type="caution">
    <text evidence="1">The sequence shown here is derived from an EMBL/GenBank/DDBJ whole genome shotgun (WGS) entry which is preliminary data.</text>
</comment>
<dbReference type="Proteomes" id="UP001208624">
    <property type="component" value="Unassembled WGS sequence"/>
</dbReference>
<evidence type="ECO:0000313" key="2">
    <source>
        <dbReference type="Proteomes" id="UP001208624"/>
    </source>
</evidence>